<dbReference type="PANTHER" id="PTHR22835">
    <property type="entry name" value="ZINC FINGER FYVE DOMAIN CONTAINING PROTEIN"/>
    <property type="match status" value="1"/>
</dbReference>
<reference evidence="6 7" key="1">
    <citation type="journal article" date="2015" name="Proc. Natl. Acad. Sci. U.S.A.">
        <title>The resurrection genome of Boea hygrometrica: A blueprint for survival of dehydration.</title>
        <authorList>
            <person name="Xiao L."/>
            <person name="Yang G."/>
            <person name="Zhang L."/>
            <person name="Yang X."/>
            <person name="Zhao S."/>
            <person name="Ji Z."/>
            <person name="Zhou Q."/>
            <person name="Hu M."/>
            <person name="Wang Y."/>
            <person name="Chen M."/>
            <person name="Xu Y."/>
            <person name="Jin H."/>
            <person name="Xiao X."/>
            <person name="Hu G."/>
            <person name="Bao F."/>
            <person name="Hu Y."/>
            <person name="Wan P."/>
            <person name="Li L."/>
            <person name="Deng X."/>
            <person name="Kuang T."/>
            <person name="Xiang C."/>
            <person name="Zhu J.K."/>
            <person name="Oliver M.J."/>
            <person name="He Y."/>
        </authorList>
    </citation>
    <scope>NUCLEOTIDE SEQUENCE [LARGE SCALE GENOMIC DNA]</scope>
    <source>
        <strain evidence="7">cv. XS01</strain>
    </source>
</reference>
<dbReference type="AlphaFoldDB" id="A0A2Z7BFT1"/>
<dbReference type="PANTHER" id="PTHR22835:SF517">
    <property type="entry name" value="GDSL-LIKE LIPASE_ACYLHYDROLASE FAMILY PROTEIN, EXPRESSED"/>
    <property type="match status" value="1"/>
</dbReference>
<dbReference type="Gene3D" id="3.40.50.1110">
    <property type="entry name" value="SGNH hydrolase"/>
    <property type="match status" value="1"/>
</dbReference>
<keyword evidence="7" id="KW-1185">Reference proteome</keyword>
<name>A0A2Z7BFT1_9LAMI</name>
<evidence type="ECO:0000256" key="4">
    <source>
        <dbReference type="ARBA" id="ARBA00023180"/>
    </source>
</evidence>
<evidence type="ECO:0000313" key="7">
    <source>
        <dbReference type="Proteomes" id="UP000250235"/>
    </source>
</evidence>
<evidence type="ECO:0000256" key="3">
    <source>
        <dbReference type="ARBA" id="ARBA00022801"/>
    </source>
</evidence>
<dbReference type="InterPro" id="IPR036514">
    <property type="entry name" value="SGNH_hydro_sf"/>
</dbReference>
<evidence type="ECO:0000256" key="2">
    <source>
        <dbReference type="ARBA" id="ARBA00022729"/>
    </source>
</evidence>
<evidence type="ECO:0000256" key="5">
    <source>
        <dbReference type="SAM" id="SignalP"/>
    </source>
</evidence>
<dbReference type="SUPFAM" id="SSF52266">
    <property type="entry name" value="SGNH hydrolase"/>
    <property type="match status" value="1"/>
</dbReference>
<dbReference type="Proteomes" id="UP000250235">
    <property type="component" value="Unassembled WGS sequence"/>
</dbReference>
<dbReference type="OrthoDB" id="1600564at2759"/>
<dbReference type="EMBL" id="KV006331">
    <property type="protein sequence ID" value="KZV33202.1"/>
    <property type="molecule type" value="Genomic_DNA"/>
</dbReference>
<keyword evidence="4" id="KW-0325">Glycoprotein</keyword>
<keyword evidence="2 5" id="KW-0732">Signal</keyword>
<evidence type="ECO:0000313" key="6">
    <source>
        <dbReference type="EMBL" id="KZV33202.1"/>
    </source>
</evidence>
<evidence type="ECO:0000256" key="1">
    <source>
        <dbReference type="ARBA" id="ARBA00008668"/>
    </source>
</evidence>
<feature type="signal peptide" evidence="5">
    <location>
        <begin position="1"/>
        <end position="22"/>
    </location>
</feature>
<dbReference type="CDD" id="cd01837">
    <property type="entry name" value="SGNH_plant_lipase_like"/>
    <property type="match status" value="1"/>
</dbReference>
<gene>
    <name evidence="6" type="ORF">F511_16236</name>
</gene>
<dbReference type="GO" id="GO:0016788">
    <property type="term" value="F:hydrolase activity, acting on ester bonds"/>
    <property type="evidence" value="ECO:0007669"/>
    <property type="project" value="InterPro"/>
</dbReference>
<organism evidence="6 7">
    <name type="scientific">Dorcoceras hygrometricum</name>
    <dbReference type="NCBI Taxonomy" id="472368"/>
    <lineage>
        <taxon>Eukaryota</taxon>
        <taxon>Viridiplantae</taxon>
        <taxon>Streptophyta</taxon>
        <taxon>Embryophyta</taxon>
        <taxon>Tracheophyta</taxon>
        <taxon>Spermatophyta</taxon>
        <taxon>Magnoliopsida</taxon>
        <taxon>eudicotyledons</taxon>
        <taxon>Gunneridae</taxon>
        <taxon>Pentapetalae</taxon>
        <taxon>asterids</taxon>
        <taxon>lamiids</taxon>
        <taxon>Lamiales</taxon>
        <taxon>Gesneriaceae</taxon>
        <taxon>Didymocarpoideae</taxon>
        <taxon>Trichosporeae</taxon>
        <taxon>Loxocarpinae</taxon>
        <taxon>Dorcoceras</taxon>
    </lineage>
</organism>
<keyword evidence="3" id="KW-0378">Hydrolase</keyword>
<sequence length="364" mass="40553">MPKFEFICLTFGLFVLVHCVDAFDLKKCYIDKIYQLGDSLSDTGNYIRESSSGAQSAYARLPYGQDFYGKKPTGRCSNGLLIIDYLAMASGLPFLNPYQNRGADFTKGNNFATAGATALPVGFLKAKNIASPFTSTSLDVQLDRMLTHFDSICHRDCREFLKNSLFLVGEIGINDYGFSILQGKTIQQTTSLVPDVVFAIQKAIRRVIEFGAARIVVPGLFPMGCGPVLLTKFPGPYDEYHCLKPYNDLAKYHNQKLMVAIEEVRREHPNVIIVYADYYAAYLSILRDASKLGLDPKAVQKACCGIGGAYNFNLPNQCGNRGVPVCATPQRYLNWDGIHLTQEAYKDVAQLLIQQIYPHIRCDK</sequence>
<protein>
    <submittedName>
        <fullName evidence="6">Acetylajmalan esterase</fullName>
    </submittedName>
</protein>
<dbReference type="InterPro" id="IPR001087">
    <property type="entry name" value="GDSL"/>
</dbReference>
<comment type="similarity">
    <text evidence="1">Belongs to the 'GDSL' lipolytic enzyme family.</text>
</comment>
<dbReference type="Pfam" id="PF00657">
    <property type="entry name" value="Lipase_GDSL"/>
    <property type="match status" value="1"/>
</dbReference>
<dbReference type="InterPro" id="IPR035669">
    <property type="entry name" value="SGNH_plant_lipase-like"/>
</dbReference>
<feature type="chain" id="PRO_5016384260" evidence="5">
    <location>
        <begin position="23"/>
        <end position="364"/>
    </location>
</feature>
<accession>A0A2Z7BFT1</accession>
<proteinExistence type="inferred from homology"/>